<organism evidence="2 3">
    <name type="scientific">Candidatus Wallbacteria bacterium HGW-Wallbacteria-1</name>
    <dbReference type="NCBI Taxonomy" id="2013854"/>
    <lineage>
        <taxon>Bacteria</taxon>
        <taxon>Candidatus Walliibacteriota</taxon>
    </lineage>
</organism>
<dbReference type="EMBL" id="PGXC01000019">
    <property type="protein sequence ID" value="PKK89376.1"/>
    <property type="molecule type" value="Genomic_DNA"/>
</dbReference>
<protein>
    <submittedName>
        <fullName evidence="2">Uncharacterized protein</fullName>
    </submittedName>
</protein>
<evidence type="ECO:0000313" key="2">
    <source>
        <dbReference type="EMBL" id="PKK89376.1"/>
    </source>
</evidence>
<evidence type="ECO:0000256" key="1">
    <source>
        <dbReference type="SAM" id="MobiDB-lite"/>
    </source>
</evidence>
<dbReference type="Proteomes" id="UP000233256">
    <property type="component" value="Unassembled WGS sequence"/>
</dbReference>
<name>A0A2N1PM14_9BACT</name>
<gene>
    <name evidence="2" type="ORF">CVV64_14655</name>
</gene>
<sequence length="64" mass="6870">MFDTTVNSGKWKAEKDSEIKVHEPAKPIFTANASGRQMAGATLRPHGYDQSTQGERSMGCSGVA</sequence>
<dbReference type="AlphaFoldDB" id="A0A2N1PM14"/>
<reference evidence="2 3" key="1">
    <citation type="journal article" date="2017" name="ISME J.">
        <title>Potential for microbial H2 and metal transformations associated with novel bacteria and archaea in deep terrestrial subsurface sediments.</title>
        <authorList>
            <person name="Hernsdorf A.W."/>
            <person name="Amano Y."/>
            <person name="Miyakawa K."/>
            <person name="Ise K."/>
            <person name="Suzuki Y."/>
            <person name="Anantharaman K."/>
            <person name="Probst A."/>
            <person name="Burstein D."/>
            <person name="Thomas B.C."/>
            <person name="Banfield J.F."/>
        </authorList>
    </citation>
    <scope>NUCLEOTIDE SEQUENCE [LARGE SCALE GENOMIC DNA]</scope>
    <source>
        <strain evidence="2">HGW-Wallbacteria-1</strain>
    </source>
</reference>
<evidence type="ECO:0000313" key="3">
    <source>
        <dbReference type="Proteomes" id="UP000233256"/>
    </source>
</evidence>
<comment type="caution">
    <text evidence="2">The sequence shown here is derived from an EMBL/GenBank/DDBJ whole genome shotgun (WGS) entry which is preliminary data.</text>
</comment>
<accession>A0A2N1PM14</accession>
<proteinExistence type="predicted"/>
<feature type="region of interest" description="Disordered" evidence="1">
    <location>
        <begin position="44"/>
        <end position="64"/>
    </location>
</feature>